<dbReference type="Pfam" id="PF13966">
    <property type="entry name" value="zf-RVT"/>
    <property type="match status" value="1"/>
</dbReference>
<reference evidence="3" key="1">
    <citation type="submission" date="2015-12" db="EMBL/GenBank/DDBJ databases">
        <title>Gene expression during late stages of embryo sac development: a critical building block for successful pollen-pistil interactions.</title>
        <authorList>
            <person name="Liu Y."/>
            <person name="Joly V."/>
            <person name="Sabar M."/>
            <person name="Matton D.P."/>
        </authorList>
    </citation>
    <scope>NUCLEOTIDE SEQUENCE</scope>
</reference>
<keyword evidence="1" id="KW-0732">Signal</keyword>
<organism evidence="3">
    <name type="scientific">Solanum chacoense</name>
    <name type="common">Chaco potato</name>
    <dbReference type="NCBI Taxonomy" id="4108"/>
    <lineage>
        <taxon>Eukaryota</taxon>
        <taxon>Viridiplantae</taxon>
        <taxon>Streptophyta</taxon>
        <taxon>Embryophyta</taxon>
        <taxon>Tracheophyta</taxon>
        <taxon>Spermatophyta</taxon>
        <taxon>Magnoliopsida</taxon>
        <taxon>eudicotyledons</taxon>
        <taxon>Gunneridae</taxon>
        <taxon>Pentapetalae</taxon>
        <taxon>asterids</taxon>
        <taxon>lamiids</taxon>
        <taxon>Solanales</taxon>
        <taxon>Solanaceae</taxon>
        <taxon>Solanoideae</taxon>
        <taxon>Solaneae</taxon>
        <taxon>Solanum</taxon>
    </lineage>
</organism>
<proteinExistence type="predicted"/>
<dbReference type="EMBL" id="GEDG01025879">
    <property type="protein sequence ID" value="JAP14934.1"/>
    <property type="molecule type" value="Transcribed_RNA"/>
</dbReference>
<feature type="chain" id="PRO_5006865768" evidence="1">
    <location>
        <begin position="18"/>
        <end position="111"/>
    </location>
</feature>
<feature type="domain" description="Reverse transcriptase zinc-binding" evidence="2">
    <location>
        <begin position="18"/>
        <end position="83"/>
    </location>
</feature>
<dbReference type="AlphaFoldDB" id="A0A0V0H5U2"/>
<sequence>MLIQLTRHLTSLALGLGSTVWRTKIPLQGCNCFVWFVVKQACLTKDKLLRRGMQLRSIFLFCCETAETNNHLFLHCRVTTQLWDIFFTMIGLKWSMPQSTLDIFTVGTKGE</sequence>
<feature type="signal peptide" evidence="1">
    <location>
        <begin position="1"/>
        <end position="17"/>
    </location>
</feature>
<dbReference type="InterPro" id="IPR026960">
    <property type="entry name" value="RVT-Znf"/>
</dbReference>
<evidence type="ECO:0000259" key="2">
    <source>
        <dbReference type="Pfam" id="PF13966"/>
    </source>
</evidence>
<protein>
    <submittedName>
        <fullName evidence="3">Putative ovule protein</fullName>
    </submittedName>
</protein>
<accession>A0A0V0H5U2</accession>
<name>A0A0V0H5U2_SOLCH</name>
<evidence type="ECO:0000256" key="1">
    <source>
        <dbReference type="SAM" id="SignalP"/>
    </source>
</evidence>
<evidence type="ECO:0000313" key="3">
    <source>
        <dbReference type="EMBL" id="JAP14934.1"/>
    </source>
</evidence>